<accession>A0ABS5PAL6</accession>
<dbReference type="InterPro" id="IPR052194">
    <property type="entry name" value="MESH1"/>
</dbReference>
<name>A0ABS5PAL6_9FLAO</name>
<dbReference type="SUPFAM" id="SSF109604">
    <property type="entry name" value="HD-domain/PDEase-like"/>
    <property type="match status" value="1"/>
</dbReference>
<comment type="caution">
    <text evidence="1">The sequence shown here is derived from an EMBL/GenBank/DDBJ whole genome shotgun (WGS) entry which is preliminary data.</text>
</comment>
<evidence type="ECO:0000313" key="2">
    <source>
        <dbReference type="Proteomes" id="UP000722625"/>
    </source>
</evidence>
<organism evidence="1 2">
    <name type="scientific">Flavobacterium psychroterrae</name>
    <dbReference type="NCBI Taxonomy" id="2133767"/>
    <lineage>
        <taxon>Bacteria</taxon>
        <taxon>Pseudomonadati</taxon>
        <taxon>Bacteroidota</taxon>
        <taxon>Flavobacteriia</taxon>
        <taxon>Flavobacteriales</taxon>
        <taxon>Flavobacteriaceae</taxon>
        <taxon>Flavobacterium</taxon>
    </lineage>
</organism>
<protein>
    <submittedName>
        <fullName evidence="1">Bifunctional (P)ppGpp synthetase/guanosine-3',5'-bis(Diphosphate) 3'-pyrophosphohydrolase</fullName>
    </submittedName>
</protein>
<gene>
    <name evidence="1" type="ORF">KHA90_07700</name>
</gene>
<dbReference type="PANTHER" id="PTHR46246:SF1">
    <property type="entry name" value="GUANOSINE-3',5'-BIS(DIPHOSPHATE) 3'-PYROPHOSPHOHYDROLASE MESH1"/>
    <property type="match status" value="1"/>
</dbReference>
<keyword evidence="2" id="KW-1185">Reference proteome</keyword>
<dbReference type="EMBL" id="JAGYVZ010000005">
    <property type="protein sequence ID" value="MBS7230905.1"/>
    <property type="molecule type" value="Genomic_DNA"/>
</dbReference>
<evidence type="ECO:0000313" key="1">
    <source>
        <dbReference type="EMBL" id="MBS7230905.1"/>
    </source>
</evidence>
<dbReference type="RefSeq" id="WP_213297154.1">
    <property type="nucleotide sequence ID" value="NZ_JAGYVZ010000005.1"/>
</dbReference>
<dbReference type="Gene3D" id="1.10.3210.10">
    <property type="entry name" value="Hypothetical protein af1432"/>
    <property type="match status" value="1"/>
</dbReference>
<dbReference type="Pfam" id="PF13328">
    <property type="entry name" value="HD_4"/>
    <property type="match status" value="1"/>
</dbReference>
<dbReference type="PANTHER" id="PTHR46246">
    <property type="entry name" value="GUANOSINE-3',5'-BIS(DIPHOSPHATE) 3'-PYROPHOSPHOHYDROLASE MESH1"/>
    <property type="match status" value="1"/>
</dbReference>
<reference evidence="1 2" key="1">
    <citation type="journal article" date="2018" name="Int. J. Syst. Evol. Microbiol.">
        <title>Flavobacterium chryseum sp. nov. and Flavobacterium psychroterrae sp. nov., novel environmental bacteria isolated from Antarctica.</title>
        <authorList>
            <person name="Kralova S."/>
            <person name="Svec P."/>
            <person name="Busse H.J."/>
            <person name="Stankova E."/>
            <person name="Vaczi P."/>
            <person name="Sedlacek I."/>
        </authorList>
    </citation>
    <scope>NUCLEOTIDE SEQUENCE [LARGE SCALE GENOMIC DNA]</scope>
    <source>
        <strain evidence="1 2">CCM 8827</strain>
    </source>
</reference>
<sequence>MTDIQRLYQKAIKFAAKKHADINQVIPGTNLPYVVHLSNVAMEILVASQNTKDFNAPFAIQVALLHDILEDTKTTFEELSQEFSQEIAEAVLALTKNAEVLKENRMSDSLNRIKKLSKEVWAVKLADRITNLQTPPQLWGVEKIKEYQKEAVQISNVLKGSNDFLEKRLQEKIIAYLEYCVTSHIQN</sequence>
<dbReference type="Proteomes" id="UP000722625">
    <property type="component" value="Unassembled WGS sequence"/>
</dbReference>
<proteinExistence type="predicted"/>